<dbReference type="RefSeq" id="XP_018382273.1">
    <property type="nucleotide sequence ID" value="XM_018531361.1"/>
</dbReference>
<sequence length="282" mass="31724">MRTFTSSFSMLCHSLLKTFSSNGADHEFSDHFCNMCRRTTESTPSRNSNACGSGTATSYGSPMSHLPHTVVNSNLGSRHDTFRLQFNRFLVEDPSIAVFSVGQEAPISGVWRDEDRRGCYGLSLAYGWAQIFAAPRSRCNVTMSVGRHWTLGVSSEAIRYWSVQDGVILVDWGQLYENYFKQVEKTKDRQRPGRFPGRSRGHDEETLPNRPRERVTRVRSDPATARSTAHEIGARFSNGLRVVRDAIRSRVGEGGSKTSGSERIALARVPILWTNPSYQRLR</sequence>
<protein>
    <submittedName>
        <fullName evidence="2">Uncharacterized protein</fullName>
    </submittedName>
</protein>
<accession>A0A177DCK8</accession>
<keyword evidence="3" id="KW-1185">Reference proteome</keyword>
<dbReference type="KEGG" id="aalt:CC77DRAFT_358699"/>
<feature type="region of interest" description="Disordered" evidence="1">
    <location>
        <begin position="187"/>
        <end position="231"/>
    </location>
</feature>
<feature type="compositionally biased region" description="Basic and acidic residues" evidence="1">
    <location>
        <begin position="200"/>
        <end position="220"/>
    </location>
</feature>
<dbReference type="GeneID" id="29116955"/>
<evidence type="ECO:0000313" key="2">
    <source>
        <dbReference type="EMBL" id="OAG16852.1"/>
    </source>
</evidence>
<dbReference type="VEuPathDB" id="FungiDB:CC77DRAFT_358699"/>
<name>A0A177DCK8_ALTAL</name>
<gene>
    <name evidence="2" type="ORF">CC77DRAFT_358699</name>
</gene>
<dbReference type="AlphaFoldDB" id="A0A177DCK8"/>
<evidence type="ECO:0000313" key="3">
    <source>
        <dbReference type="Proteomes" id="UP000077248"/>
    </source>
</evidence>
<organism evidence="2 3">
    <name type="scientific">Alternaria alternata</name>
    <name type="common">Alternaria rot fungus</name>
    <name type="synonym">Torula alternata</name>
    <dbReference type="NCBI Taxonomy" id="5599"/>
    <lineage>
        <taxon>Eukaryota</taxon>
        <taxon>Fungi</taxon>
        <taxon>Dikarya</taxon>
        <taxon>Ascomycota</taxon>
        <taxon>Pezizomycotina</taxon>
        <taxon>Dothideomycetes</taxon>
        <taxon>Pleosporomycetidae</taxon>
        <taxon>Pleosporales</taxon>
        <taxon>Pleosporineae</taxon>
        <taxon>Pleosporaceae</taxon>
        <taxon>Alternaria</taxon>
        <taxon>Alternaria sect. Alternaria</taxon>
        <taxon>Alternaria alternata complex</taxon>
    </lineage>
</organism>
<proteinExistence type="predicted"/>
<evidence type="ECO:0000256" key="1">
    <source>
        <dbReference type="SAM" id="MobiDB-lite"/>
    </source>
</evidence>
<reference evidence="2 3" key="1">
    <citation type="submission" date="2016-05" db="EMBL/GenBank/DDBJ databases">
        <title>Comparative analysis of secretome profiles of manganese(II)-oxidizing ascomycete fungi.</title>
        <authorList>
            <consortium name="DOE Joint Genome Institute"/>
            <person name="Zeiner C.A."/>
            <person name="Purvine S.O."/>
            <person name="Zink E.M."/>
            <person name="Wu S."/>
            <person name="Pasa-Tolic L."/>
            <person name="Chaput D.L."/>
            <person name="Haridas S."/>
            <person name="Grigoriev I.V."/>
            <person name="Santelli C.M."/>
            <person name="Hansel C.M."/>
        </authorList>
    </citation>
    <scope>NUCLEOTIDE SEQUENCE [LARGE SCALE GENOMIC DNA]</scope>
    <source>
        <strain evidence="2 3">SRC1lrK2f</strain>
    </source>
</reference>
<dbReference type="EMBL" id="KV441488">
    <property type="protein sequence ID" value="OAG16852.1"/>
    <property type="molecule type" value="Genomic_DNA"/>
</dbReference>
<dbReference type="Proteomes" id="UP000077248">
    <property type="component" value="Unassembled WGS sequence"/>
</dbReference>